<organism evidence="1 2">
    <name type="scientific">Streptomyces galilaeus</name>
    <dbReference type="NCBI Taxonomy" id="33899"/>
    <lineage>
        <taxon>Bacteria</taxon>
        <taxon>Bacillati</taxon>
        <taxon>Actinomycetota</taxon>
        <taxon>Actinomycetes</taxon>
        <taxon>Kitasatosporales</taxon>
        <taxon>Streptomycetaceae</taxon>
        <taxon>Streptomyces</taxon>
    </lineage>
</organism>
<comment type="caution">
    <text evidence="1">The sequence shown here is derived from an EMBL/GenBank/DDBJ whole genome shotgun (WGS) entry which is preliminary data.</text>
</comment>
<feature type="non-terminal residue" evidence="1">
    <location>
        <position position="79"/>
    </location>
</feature>
<dbReference type="Pfam" id="PF13328">
    <property type="entry name" value="HD_4"/>
    <property type="match status" value="1"/>
</dbReference>
<dbReference type="Proteomes" id="UP001631993">
    <property type="component" value="Unassembled WGS sequence"/>
</dbReference>
<evidence type="ECO:0000313" key="1">
    <source>
        <dbReference type="EMBL" id="MFM9653997.1"/>
    </source>
</evidence>
<dbReference type="PANTHER" id="PTHR21262">
    <property type="entry name" value="GUANOSINE-3',5'-BIS DIPHOSPHATE 3'-PYROPHOSPHOHYDROLASE"/>
    <property type="match status" value="1"/>
</dbReference>
<gene>
    <name evidence="1" type="ORF">ACKI1S_49655</name>
</gene>
<keyword evidence="2" id="KW-1185">Reference proteome</keyword>
<dbReference type="SUPFAM" id="SSF109604">
    <property type="entry name" value="HD-domain/PDEase-like"/>
    <property type="match status" value="1"/>
</dbReference>
<evidence type="ECO:0000313" key="2">
    <source>
        <dbReference type="Proteomes" id="UP001631993"/>
    </source>
</evidence>
<dbReference type="PANTHER" id="PTHR21262:SF31">
    <property type="entry name" value="GTP PYROPHOSPHOKINASE"/>
    <property type="match status" value="1"/>
</dbReference>
<name>A0ABW9J1I4_STRGJ</name>
<dbReference type="RefSeq" id="WP_409098241.1">
    <property type="nucleotide sequence ID" value="NZ_JBJVNE010000719.1"/>
</dbReference>
<dbReference type="EMBL" id="JBJVNE010000719">
    <property type="protein sequence ID" value="MFM9653997.1"/>
    <property type="molecule type" value="Genomic_DNA"/>
</dbReference>
<reference evidence="1 2" key="1">
    <citation type="submission" date="2024-12" db="EMBL/GenBank/DDBJ databases">
        <title>Forecasting of Potato common scab and diversities of Pathogenic streptomyces spp. in china.</title>
        <authorList>
            <person name="Handique U."/>
            <person name="Wu J."/>
        </authorList>
    </citation>
    <scope>NUCLEOTIDE SEQUENCE [LARGE SCALE GENOMIC DNA]</scope>
    <source>
        <strain evidence="1 2">ZRIMU1585</strain>
    </source>
</reference>
<protein>
    <submittedName>
        <fullName evidence="1">HD domain-containing protein</fullName>
    </submittedName>
</protein>
<feature type="non-terminal residue" evidence="1">
    <location>
        <position position="1"/>
    </location>
</feature>
<accession>A0ABW9J1I4</accession>
<dbReference type="Gene3D" id="1.10.3210.10">
    <property type="entry name" value="Hypothetical protein af1432"/>
    <property type="match status" value="1"/>
</dbReference>
<proteinExistence type="predicted"/>
<sequence>IKLIDRYHNMTTLEHVPEHKRKRIALETLEIYAPLADRLGMGSLKTELEDLSFPAIDKEAYEEVVEMRKTKRKETEAGL</sequence>